<dbReference type="Gene3D" id="1.10.10.10">
    <property type="entry name" value="Winged helix-like DNA-binding domain superfamily/Winged helix DNA-binding domain"/>
    <property type="match status" value="1"/>
</dbReference>
<reference evidence="10 11" key="1">
    <citation type="submission" date="2022-11" db="EMBL/GenBank/DDBJ databases">
        <title>Study of microbial diversity in lake waters.</title>
        <authorList>
            <person name="Zhang J."/>
        </authorList>
    </citation>
    <scope>NUCLEOTIDE SEQUENCE [LARGE SCALE GENOMIC DNA]</scope>
    <source>
        <strain evidence="10 11">DT12</strain>
    </source>
</reference>
<dbReference type="EMBL" id="JAPMLT010000001">
    <property type="protein sequence ID" value="MCX7568450.1"/>
    <property type="molecule type" value="Genomic_DNA"/>
</dbReference>
<keyword evidence="11" id="KW-1185">Reference proteome</keyword>
<keyword evidence="2" id="KW-0444">Lipid biosynthesis</keyword>
<evidence type="ECO:0000256" key="5">
    <source>
        <dbReference type="ARBA" id="ARBA00023098"/>
    </source>
</evidence>
<dbReference type="Proteomes" id="UP001208017">
    <property type="component" value="Unassembled WGS sequence"/>
</dbReference>
<dbReference type="SUPFAM" id="SSF54637">
    <property type="entry name" value="Thioesterase/thiol ester dehydrase-isomerase"/>
    <property type="match status" value="1"/>
</dbReference>
<dbReference type="PIRSF" id="PIRSF037733">
    <property type="entry name" value="Transcription_factor_FapR"/>
    <property type="match status" value="1"/>
</dbReference>
<dbReference type="InterPro" id="IPR029069">
    <property type="entry name" value="HotDog_dom_sf"/>
</dbReference>
<proteinExistence type="predicted"/>
<organism evidence="10 11">
    <name type="scientific">Tumebacillus lacus</name>
    <dbReference type="NCBI Taxonomy" id="2995335"/>
    <lineage>
        <taxon>Bacteria</taxon>
        <taxon>Bacillati</taxon>
        <taxon>Bacillota</taxon>
        <taxon>Bacilli</taxon>
        <taxon>Bacillales</taxon>
        <taxon>Alicyclobacillaceae</taxon>
        <taxon>Tumebacillus</taxon>
    </lineage>
</organism>
<dbReference type="Pfam" id="PF08220">
    <property type="entry name" value="HTH_DeoR"/>
    <property type="match status" value="1"/>
</dbReference>
<keyword evidence="1" id="KW-0678">Repressor</keyword>
<keyword evidence="5" id="KW-0443">Lipid metabolism</keyword>
<keyword evidence="7" id="KW-0275">Fatty acid biosynthesis</keyword>
<sequence length="200" mass="22793">MAAVRNKRQRQHELTALIESEPFLTDEDLAERFRVSVQTIRLDRLALGIPELRERIRAVATNKQEELRSLEVTEVIGELIELDLNRMAISILEISPEHVFSRTKIARGHYLFAQANSLAVSVIDAEIVLTGSAEVRFIRPVKENERLISKAVVVENRDDRALVEVRSKSGDEYVFEGQFVVFKMTVHRMENGGAPVENRD</sequence>
<accession>A0ABT3WYV7</accession>
<protein>
    <submittedName>
        <fullName evidence="10">Transcription factor FapR</fullName>
    </submittedName>
</protein>
<dbReference type="Gene3D" id="3.10.129.10">
    <property type="entry name" value="Hotdog Thioesterase"/>
    <property type="match status" value="1"/>
</dbReference>
<comment type="caution">
    <text evidence="10">The sequence shown here is derived from an EMBL/GenBank/DDBJ whole genome shotgun (WGS) entry which is preliminary data.</text>
</comment>
<evidence type="ECO:0000256" key="6">
    <source>
        <dbReference type="ARBA" id="ARBA00023125"/>
    </source>
</evidence>
<keyword evidence="6" id="KW-0238">DNA-binding</keyword>
<evidence type="ECO:0000259" key="9">
    <source>
        <dbReference type="Pfam" id="PF08220"/>
    </source>
</evidence>
<gene>
    <name evidence="10" type="primary">fapR</name>
    <name evidence="10" type="ORF">OS242_00490</name>
</gene>
<dbReference type="InterPro" id="IPR017275">
    <property type="entry name" value="Transcription_factor_FapR"/>
</dbReference>
<evidence type="ECO:0000256" key="7">
    <source>
        <dbReference type="ARBA" id="ARBA00023160"/>
    </source>
</evidence>
<evidence type="ECO:0000256" key="1">
    <source>
        <dbReference type="ARBA" id="ARBA00022491"/>
    </source>
</evidence>
<evidence type="ECO:0000313" key="11">
    <source>
        <dbReference type="Proteomes" id="UP001208017"/>
    </source>
</evidence>
<dbReference type="InterPro" id="IPR001034">
    <property type="entry name" value="DeoR_HTH"/>
</dbReference>
<dbReference type="InterPro" id="IPR036388">
    <property type="entry name" value="WH-like_DNA-bd_sf"/>
</dbReference>
<dbReference type="RefSeq" id="WP_267149697.1">
    <property type="nucleotide sequence ID" value="NZ_JAPMLT010000001.1"/>
</dbReference>
<keyword evidence="8" id="KW-0804">Transcription</keyword>
<feature type="domain" description="HTH deoR-type" evidence="9">
    <location>
        <begin position="10"/>
        <end position="43"/>
    </location>
</feature>
<dbReference type="CDD" id="cd03440">
    <property type="entry name" value="hot_dog"/>
    <property type="match status" value="1"/>
</dbReference>
<evidence type="ECO:0000256" key="2">
    <source>
        <dbReference type="ARBA" id="ARBA00022516"/>
    </source>
</evidence>
<name>A0ABT3WYV7_9BACL</name>
<keyword evidence="3" id="KW-0276">Fatty acid metabolism</keyword>
<dbReference type="NCBIfam" id="NF003359">
    <property type="entry name" value="PRK04424.1"/>
    <property type="match status" value="1"/>
</dbReference>
<evidence type="ECO:0000256" key="8">
    <source>
        <dbReference type="ARBA" id="ARBA00023163"/>
    </source>
</evidence>
<evidence type="ECO:0000256" key="4">
    <source>
        <dbReference type="ARBA" id="ARBA00023015"/>
    </source>
</evidence>
<evidence type="ECO:0000313" key="10">
    <source>
        <dbReference type="EMBL" id="MCX7568450.1"/>
    </source>
</evidence>
<keyword evidence="4" id="KW-0805">Transcription regulation</keyword>
<evidence type="ECO:0000256" key="3">
    <source>
        <dbReference type="ARBA" id="ARBA00022832"/>
    </source>
</evidence>